<evidence type="ECO:0000256" key="3">
    <source>
        <dbReference type="ARBA" id="ARBA00022989"/>
    </source>
</evidence>
<dbReference type="SUPFAM" id="SSF48652">
    <property type="entry name" value="Tetraspanin"/>
    <property type="match status" value="1"/>
</dbReference>
<evidence type="ECO:0000256" key="2">
    <source>
        <dbReference type="ARBA" id="ARBA00022692"/>
    </source>
</evidence>
<reference evidence="7" key="1">
    <citation type="submission" date="2016-03" db="EMBL/GenBank/DDBJ databases">
        <title>Draft genome sequence of Rosellinia necatrix.</title>
        <authorList>
            <person name="Kanematsu S."/>
        </authorList>
    </citation>
    <scope>NUCLEOTIDE SEQUENCE [LARGE SCALE GENOMIC DNA]</scope>
    <source>
        <strain evidence="7">W97</strain>
    </source>
</reference>
<evidence type="ECO:0000256" key="6">
    <source>
        <dbReference type="SAM" id="Phobius"/>
    </source>
</evidence>
<evidence type="ECO:0000256" key="5">
    <source>
        <dbReference type="SAM" id="MobiDB-lite"/>
    </source>
</evidence>
<dbReference type="InterPro" id="IPR018499">
    <property type="entry name" value="Tetraspanin/Peripherin"/>
</dbReference>
<comment type="subcellular location">
    <subcellularLocation>
        <location evidence="1">Membrane</location>
        <topology evidence="1">Multi-pass membrane protein</topology>
    </subcellularLocation>
</comment>
<dbReference type="STRING" id="77044.A0A1W2TCA2"/>
<dbReference type="Proteomes" id="UP000054516">
    <property type="component" value="Unassembled WGS sequence"/>
</dbReference>
<dbReference type="OMA" id="RDMAWPF"/>
<keyword evidence="3 6" id="KW-1133">Transmembrane helix</keyword>
<proteinExistence type="predicted"/>
<evidence type="ECO:0000313" key="8">
    <source>
        <dbReference type="Proteomes" id="UP000054516"/>
    </source>
</evidence>
<keyword evidence="8" id="KW-1185">Reference proteome</keyword>
<feature type="region of interest" description="Disordered" evidence="5">
    <location>
        <begin position="221"/>
        <end position="267"/>
    </location>
</feature>
<protein>
    <submittedName>
        <fullName evidence="7">Putative tetraspanin Tsp3</fullName>
    </submittedName>
</protein>
<keyword evidence="2 6" id="KW-0812">Transmembrane</keyword>
<evidence type="ECO:0000313" key="7">
    <source>
        <dbReference type="EMBL" id="GAP85593.1"/>
    </source>
</evidence>
<evidence type="ECO:0000256" key="4">
    <source>
        <dbReference type="ARBA" id="ARBA00023136"/>
    </source>
</evidence>
<feature type="transmembrane region" description="Helical" evidence="6">
    <location>
        <begin position="74"/>
        <end position="95"/>
    </location>
</feature>
<organism evidence="7">
    <name type="scientific">Rosellinia necatrix</name>
    <name type="common">White root-rot fungus</name>
    <dbReference type="NCBI Taxonomy" id="77044"/>
    <lineage>
        <taxon>Eukaryota</taxon>
        <taxon>Fungi</taxon>
        <taxon>Dikarya</taxon>
        <taxon>Ascomycota</taxon>
        <taxon>Pezizomycotina</taxon>
        <taxon>Sordariomycetes</taxon>
        <taxon>Xylariomycetidae</taxon>
        <taxon>Xylariales</taxon>
        <taxon>Xylariaceae</taxon>
        <taxon>Rosellinia</taxon>
    </lineage>
</organism>
<accession>A0A1W2TCA2</accession>
<dbReference type="InterPro" id="IPR008952">
    <property type="entry name" value="Tetraspanin_EC2_sf"/>
</dbReference>
<dbReference type="OrthoDB" id="71600at2759"/>
<evidence type="ECO:0000256" key="1">
    <source>
        <dbReference type="ARBA" id="ARBA00004141"/>
    </source>
</evidence>
<dbReference type="GO" id="GO:0016020">
    <property type="term" value="C:membrane"/>
    <property type="evidence" value="ECO:0007669"/>
    <property type="project" value="UniProtKB-SubCell"/>
</dbReference>
<gene>
    <name evidence="7" type="ORF">SAMD00023353_1301450</name>
</gene>
<sequence length="267" mass="28921">MQQLQRLVVIGFPLLMVALIGIAIYVQVSSSTLSLPIPTATTVLTILLPLFAAANVIYTPLLGRFIGAPKIQQLLLPALHIIQGAIIVVIATLAAEGFVPSNSLDCQLDTAWQALWRNKNGRAIERIQNQFDCCGYRSIKDQAWPPQPQKCAEIYGRHTACGTSWHAAMHTTSGLQFAVAVVAGIVQLAHLAYLRLPRERGSAGQVFAQRAEDNGRLIEEAYHDSDDEGNNAVEDPAPSTPPATQDNASHRVEPSGLGGEEANQWRS</sequence>
<dbReference type="AlphaFoldDB" id="A0A1W2TCA2"/>
<dbReference type="Pfam" id="PF00335">
    <property type="entry name" value="Tetraspanin"/>
    <property type="match status" value="1"/>
</dbReference>
<feature type="transmembrane region" description="Helical" evidence="6">
    <location>
        <begin position="174"/>
        <end position="194"/>
    </location>
</feature>
<feature type="transmembrane region" description="Helical" evidence="6">
    <location>
        <begin position="7"/>
        <end position="28"/>
    </location>
</feature>
<feature type="transmembrane region" description="Helical" evidence="6">
    <location>
        <begin position="40"/>
        <end position="62"/>
    </location>
</feature>
<keyword evidence="4 6" id="KW-0472">Membrane</keyword>
<dbReference type="EMBL" id="DF977458">
    <property type="protein sequence ID" value="GAP85593.1"/>
    <property type="molecule type" value="Genomic_DNA"/>
</dbReference>
<name>A0A1W2TCA2_ROSNE</name>